<evidence type="ECO:0000313" key="1">
    <source>
        <dbReference type="EMBL" id="KAB1643364.1"/>
    </source>
</evidence>
<reference evidence="1 2" key="1">
    <citation type="submission" date="2019-09" db="EMBL/GenBank/DDBJ databases">
        <title>Phylogeny of genus Pseudoclavibacter and closely related genus.</title>
        <authorList>
            <person name="Li Y."/>
        </authorList>
    </citation>
    <scope>NUCLEOTIDE SEQUENCE [LARGE SCALE GENOMIC DNA]</scope>
    <source>
        <strain evidence="1 2">KCTC 13959</strain>
    </source>
</reference>
<protein>
    <submittedName>
        <fullName evidence="1">Uncharacterized protein</fullName>
    </submittedName>
</protein>
<dbReference type="EMBL" id="WBKB01000003">
    <property type="protein sequence ID" value="KAB1643364.1"/>
    <property type="molecule type" value="Genomic_DNA"/>
</dbReference>
<dbReference type="RefSeq" id="WP_158051780.1">
    <property type="nucleotide sequence ID" value="NZ_WBKB01000003.1"/>
</dbReference>
<sequence length="135" mass="14882">MTTTRAAFTYASALNRNELFESPGLRRDVPSLLHPEEEVLLVLPGVAGDFPNVMIATATRFLLVSVAGPLKRAKIQREVPSSEVESVRYRPGILSKVRAARTSGRDITMVPNRKVVAERFSHEFGHLIRTGSLPS</sequence>
<dbReference type="AlphaFoldDB" id="A0A7J5BB89"/>
<name>A0A7J5BB89_9MICO</name>
<gene>
    <name evidence="1" type="ORF">F8O05_05555</name>
</gene>
<keyword evidence="2" id="KW-1185">Reference proteome</keyword>
<organism evidence="1 2">
    <name type="scientific">Gulosibacter chungangensis</name>
    <dbReference type="NCBI Taxonomy" id="979746"/>
    <lineage>
        <taxon>Bacteria</taxon>
        <taxon>Bacillati</taxon>
        <taxon>Actinomycetota</taxon>
        <taxon>Actinomycetes</taxon>
        <taxon>Micrococcales</taxon>
        <taxon>Microbacteriaceae</taxon>
        <taxon>Gulosibacter</taxon>
    </lineage>
</organism>
<dbReference type="OrthoDB" id="4793677at2"/>
<comment type="caution">
    <text evidence="1">The sequence shown here is derived from an EMBL/GenBank/DDBJ whole genome shotgun (WGS) entry which is preliminary data.</text>
</comment>
<dbReference type="Proteomes" id="UP000433493">
    <property type="component" value="Unassembled WGS sequence"/>
</dbReference>
<evidence type="ECO:0000313" key="2">
    <source>
        <dbReference type="Proteomes" id="UP000433493"/>
    </source>
</evidence>
<accession>A0A7J5BB89</accession>
<proteinExistence type="predicted"/>